<dbReference type="PANTHER" id="PTHR12338">
    <property type="entry name" value="AUTOTRANSPORTER"/>
    <property type="match status" value="1"/>
</dbReference>
<dbReference type="RefSeq" id="WP_309876286.1">
    <property type="nucleotide sequence ID" value="NZ_CP133838.1"/>
</dbReference>
<dbReference type="PANTHER" id="PTHR12338:SF5">
    <property type="entry name" value="ANTIGEN 43-RELATED"/>
    <property type="match status" value="1"/>
</dbReference>
<dbReference type="EMBL" id="CP133838">
    <property type="protein sequence ID" value="WMY73810.1"/>
    <property type="molecule type" value="Genomic_DNA"/>
</dbReference>
<keyword evidence="2" id="KW-0843">Virulence</keyword>
<keyword evidence="6" id="KW-1185">Reference proteome</keyword>
<dbReference type="InterPro" id="IPR005546">
    <property type="entry name" value="Autotransporte_beta"/>
</dbReference>
<feature type="domain" description="Autotransporter" evidence="4">
    <location>
        <begin position="2045"/>
        <end position="2333"/>
    </location>
</feature>
<dbReference type="CDD" id="cd01344">
    <property type="entry name" value="PL2_Passenger_AT"/>
    <property type="match status" value="1"/>
</dbReference>
<evidence type="ECO:0000313" key="5">
    <source>
        <dbReference type="EMBL" id="WMY73810.1"/>
    </source>
</evidence>
<name>A0ABY9S8I6_9ENTR</name>
<gene>
    <name evidence="5" type="ORF">RHD99_20590</name>
</gene>
<dbReference type="InterPro" id="IPR024973">
    <property type="entry name" value="ESPR"/>
</dbReference>
<dbReference type="NCBIfam" id="TIGR02601">
    <property type="entry name" value="autotrns_rpt"/>
    <property type="match status" value="1"/>
</dbReference>
<feature type="compositionally biased region" description="Basic and acidic residues" evidence="3">
    <location>
        <begin position="1988"/>
        <end position="1998"/>
    </location>
</feature>
<dbReference type="InterPro" id="IPR006315">
    <property type="entry name" value="OM_autotransptr_brl_dom"/>
</dbReference>
<dbReference type="PROSITE" id="PS51208">
    <property type="entry name" value="AUTOTRANSPORTER"/>
    <property type="match status" value="1"/>
</dbReference>
<dbReference type="InterPro" id="IPR011050">
    <property type="entry name" value="Pectin_lyase_fold/virulence"/>
</dbReference>
<dbReference type="InterPro" id="IPR043990">
    <property type="entry name" value="AC_1"/>
</dbReference>
<evidence type="ECO:0000256" key="2">
    <source>
        <dbReference type="ARBA" id="ARBA00023026"/>
    </source>
</evidence>
<evidence type="ECO:0000259" key="4">
    <source>
        <dbReference type="PROSITE" id="PS51208"/>
    </source>
</evidence>
<sequence length="2333" mass="240627">MNSVFKVIWSVSHSCFIVVSELAKSNGVKSNNSNKNIITSLVVSPFKIKFITAFILTSISGISSVNAASQVIPLFSPELNSNGVGSLTIGNSETTNLITGTYGFGGISPGQSGFVQISIRDAEKKGYLIPGSSDVNLSTVSFGGHTKDINYTDPVTGATRTIAVYDNGNFSSQVVGDMVVTINTPVGDKQYYNMRLASVTAGGTLNVDVGTKDASWATNSQNNFAAVTKETRVFDVGSQASDTNDAVLNYNSKTIVKSGNVMNFFPPAGNFYNFNSTDFSGRFTSAIGDYTVTSLNDLKNYNTALINAISNGTLSPDQYDAEFAKAYSNSGNHSIQFNTGISAGDNILKQANRDVNSFINAHGSRSIVNISNDANIQAVFSDVSVVSLTNGATLNNEGTLGVADGAAGGDYIVSARDSTVNNRGVLDAGTSKDVTNAFAGAHTAIYATGSTLVENSGVINVASRQRSFNATGVVLEDTATFNNGASGVMNIATGGEPTDALDNLYTYGVFVQGSANANNAGNIYIGRTAQSTISEATNDVDVKLPAIGMFIKSGTINNTGTIAIGKNVENAMAIKADGAGNITVKQDGIIDINGTKTAQNIGILADNGASGIVNNGKINLNGYSAVGIKLLNGSTANSTGEINIINGDISSTLKNFGGWVEGNGSYLLLNGRVNLDADNAIGLHARNGGKIDISNTGQLKLNSGKNQIGYFIYGNGSEINNSSTQAQDVSTENSTLYRIEGGANFNSNSAGSSLLKASGKDSSIIQVTGIGSKFTSAGSQSLEITGDGATGIRIEGGASGEITSNTAIIKVAGKNTTAGIVDGDYYDLDGNVITGLKGDSVLTSFATLNSSNTASGAFGYIARNGGTLNHKGTINLDQAGSTGVLISGGTLNNDGDISVNGTAVDIQGADSVVNNQSTVSAIDGNAAFQVGNNATLNLTGNGVTQAAGTAHGILLANGAKGLTVKDATIDMDSNGTGSAIENIANISGIQLTNTTINVGNGIGIHTGASLEQTNSGTINVTGSGTGILFENLANGSQTDQSLDMSDSKNLTINVQQAAGKGIVTDASTDLKTGVNVNVLDSNGGAALTVKGTTQQVEQSGVLKSKSSISPVVDINNGFVNTFINHGDIQAADKDAIAIETTNGNGVKFTNASGANILGQINLLKGDNLVTLESGSTGTDFTTDSGNDVFLLSGVKASENLIFTSVNGGGGDDTLRLQNAAYIWDRADAITGIEHIDLTSGSTLTLDGINPALGDMASDANGTGYNIDSTSRLELKSTSDLAFNSHITGNGTVFVDANNGQFNFTANNAVDGFNGSVHLTNSRFELSGLNTAALSKATLNTGSGNFTHVGNGEQHIGGLAFSGGTVSFDCVTPGNSTAAGTIKATDMNLLGRGTVQVDTGSVSNAPPQLNSQLTILEQDDAGNLIKLATSDTAVQGSAGNLTLVDKNGNVISDALNADITQQGKTVAIGTWDYRLTGGDSADGLYINYGLTQVELLSRGADSLVLNSYGKQGPSSDLSAKVTGSGDLHIDTGTGVVSLSNLDNDYSGETVVNSGTLALANDGVLGNTNNLRIENNAKVDMQGHSQKVGALNTAAGSQIILSAGSELLITDGLRTTGNTDGGTISSNTLLGSGKLIIDPSVVTVNGANSSFTGDVSVEGGSTVLLNNVSGLGDSGILNLQANDDRLTFVKQQANDTAITGQLSKQLAGSGLVELKDNADITLTADNSAFSGNFAVGSGSQLHAYASKNLGTAKVNNDGILHLTADTGWQLMNAITGTGDVEKLGAADLVVNRELSYSGTTTIQQGRWILGNNESENGKLSGNGEVNIASGATLGGNGEVTGSVNNKGTLAALNTLSGYTNQVKSTLTVGSLTNSGEIKLAGATAGNVLVVNGNYTGDNGLLSLNTVLGDDNSTTDKMVVNGDTSGSTRVQVSNLGGYGAQTNKGIEVVQVGGNSNGDFTLQGRAVAGAYDYFLNKGKSDGNWYLESQLRAPEDNKPKPEDTDNSASERVVRPEAGAYTANIAAANTMFVTTLHDRLGETNYVDALTGEEKVTSMWMRNTGGHNRFRDNTGQLKTQSNRYVLQLGGDIADWGSEGGSRTHLGVMAGYGNNSSNTRSSVTHYKADGSVNGYSVGVYGTWFANEAEYTGTYVDTWVQYNWFNNSVKGDDLASESYKSNGFTASVETGYTFKTAEFKGSKGSTNTVYVQPHAQAVWMGVKADPHTEANGTRVGMEGDGNLMTRLGVRTYLRGHNQMDNGKGREFEPFVEANWIHNSKSFGTTMNSDFSSMAGAKDIAELKIGVEGKINNSLNIWGNVGSQIGSHGYSDSAAMIGVKYNF</sequence>
<dbReference type="InterPro" id="IPR013425">
    <property type="entry name" value="Autotrns_rpt"/>
</dbReference>
<dbReference type="Gene3D" id="2.160.20.20">
    <property type="match status" value="1"/>
</dbReference>
<organism evidence="5 6">
    <name type="scientific">Buttiauxella selenatireducens</name>
    <dbReference type="NCBI Taxonomy" id="3073902"/>
    <lineage>
        <taxon>Bacteria</taxon>
        <taxon>Pseudomonadati</taxon>
        <taxon>Pseudomonadota</taxon>
        <taxon>Gammaproteobacteria</taxon>
        <taxon>Enterobacterales</taxon>
        <taxon>Enterobacteriaceae</taxon>
        <taxon>Buttiauxella</taxon>
    </lineage>
</organism>
<feature type="region of interest" description="Disordered" evidence="3">
    <location>
        <begin position="1986"/>
        <end position="2005"/>
    </location>
</feature>
<dbReference type="Gene3D" id="2.40.128.130">
    <property type="entry name" value="Autotransporter beta-domain"/>
    <property type="match status" value="1"/>
</dbReference>
<dbReference type="Pfam" id="PF03797">
    <property type="entry name" value="Autotransporter"/>
    <property type="match status" value="1"/>
</dbReference>
<dbReference type="SUPFAM" id="SSF51126">
    <property type="entry name" value="Pectin lyase-like"/>
    <property type="match status" value="1"/>
</dbReference>
<accession>A0ABY9S8I6</accession>
<dbReference type="Pfam" id="PF13018">
    <property type="entry name" value="ESPR"/>
    <property type="match status" value="1"/>
</dbReference>
<evidence type="ECO:0000313" key="6">
    <source>
        <dbReference type="Proteomes" id="UP001246690"/>
    </source>
</evidence>
<reference evidence="5 6" key="1">
    <citation type="submission" date="2023-09" db="EMBL/GenBank/DDBJ databases">
        <title>Buttiauxella selenatireducens sp. nov., isolated from the rhizosphere of Cardamine hupingshanesis.</title>
        <authorList>
            <person name="Zhang S."/>
            <person name="Xu Z."/>
            <person name="Wang H."/>
            <person name="Guo Y."/>
        </authorList>
    </citation>
    <scope>NUCLEOTIDE SEQUENCE [LARGE SCALE GENOMIC DNA]</scope>
    <source>
        <strain evidence="5 6">R73</strain>
    </source>
</reference>
<protein>
    <submittedName>
        <fullName evidence="5">Autotransporter outer membrane beta-barrel domain-containing protein</fullName>
    </submittedName>
</protein>
<dbReference type="InterPro" id="IPR050909">
    <property type="entry name" value="Bact_Autotransporter_VF"/>
</dbReference>
<dbReference type="NCBIfam" id="TIGR01414">
    <property type="entry name" value="autotrans_barl"/>
    <property type="match status" value="1"/>
</dbReference>
<evidence type="ECO:0000256" key="1">
    <source>
        <dbReference type="ARBA" id="ARBA00022729"/>
    </source>
</evidence>
<dbReference type="InterPro" id="IPR036709">
    <property type="entry name" value="Autotransporte_beta_dom_sf"/>
</dbReference>
<dbReference type="InterPro" id="IPR012332">
    <property type="entry name" value="Autotransporter_pectin_lyase_C"/>
</dbReference>
<dbReference type="Proteomes" id="UP001246690">
    <property type="component" value="Chromosome"/>
</dbReference>
<dbReference type="Pfam" id="PF12951">
    <property type="entry name" value="PATR"/>
    <property type="match status" value="2"/>
</dbReference>
<dbReference type="SMART" id="SM00869">
    <property type="entry name" value="Autotransporter"/>
    <property type="match status" value="1"/>
</dbReference>
<evidence type="ECO:0000256" key="3">
    <source>
        <dbReference type="SAM" id="MobiDB-lite"/>
    </source>
</evidence>
<dbReference type="Pfam" id="PF18883">
    <property type="entry name" value="AC_1"/>
    <property type="match status" value="1"/>
</dbReference>
<proteinExistence type="predicted"/>
<keyword evidence="1" id="KW-0732">Signal</keyword>
<dbReference type="SUPFAM" id="SSF103515">
    <property type="entry name" value="Autotransporter"/>
    <property type="match status" value="1"/>
</dbReference>